<dbReference type="EMBL" id="QXGF01006834">
    <property type="protein sequence ID" value="KAE8917673.1"/>
    <property type="molecule type" value="Genomic_DNA"/>
</dbReference>
<dbReference type="Proteomes" id="UP000429523">
    <property type="component" value="Unassembled WGS sequence"/>
</dbReference>
<dbReference type="Proteomes" id="UP000440367">
    <property type="component" value="Unassembled WGS sequence"/>
</dbReference>
<keyword evidence="1" id="KW-1133">Transmembrane helix</keyword>
<dbReference type="EMBL" id="QXGA01007188">
    <property type="protein sequence ID" value="KAE9060814.1"/>
    <property type="molecule type" value="Genomic_DNA"/>
</dbReference>
<dbReference type="Proteomes" id="UP000476176">
    <property type="component" value="Unassembled WGS sequence"/>
</dbReference>
<dbReference type="EMBL" id="QXGE01007331">
    <property type="protein sequence ID" value="KAE9263584.1"/>
    <property type="molecule type" value="Genomic_DNA"/>
</dbReference>
<reference evidence="8 9" key="1">
    <citation type="submission" date="2018-08" db="EMBL/GenBank/DDBJ databases">
        <title>Genomic investigation of the strawberry pathogen Phytophthora fragariae indicates pathogenicity is determined by transcriptional variation in three key races.</title>
        <authorList>
            <person name="Adams T.M."/>
            <person name="Armitage A.D."/>
            <person name="Sobczyk M.K."/>
            <person name="Bates H.J."/>
            <person name="Dunwell J.M."/>
            <person name="Nellist C.F."/>
            <person name="Harrison R.J."/>
        </authorList>
    </citation>
    <scope>NUCLEOTIDE SEQUENCE [LARGE SCALE GENOMIC DNA]</scope>
    <source>
        <strain evidence="7 10">A4</strain>
        <strain evidence="6 11">BC-1</strain>
        <strain evidence="4 13">BC-23</strain>
        <strain evidence="5 9">NOV-27</strain>
        <strain evidence="3 12">NOV-5</strain>
        <strain evidence="2 8">NOV-9</strain>
    </source>
</reference>
<evidence type="ECO:0000313" key="8">
    <source>
        <dbReference type="Proteomes" id="UP000429523"/>
    </source>
</evidence>
<evidence type="ECO:0000313" key="3">
    <source>
        <dbReference type="EMBL" id="KAE9060814.1"/>
    </source>
</evidence>
<evidence type="ECO:0000313" key="4">
    <source>
        <dbReference type="EMBL" id="KAE9159917.1"/>
    </source>
</evidence>
<keyword evidence="9" id="KW-1185">Reference proteome</keyword>
<name>A0A6A3PNC6_9STRA</name>
<dbReference type="Proteomes" id="UP000433483">
    <property type="component" value="Unassembled WGS sequence"/>
</dbReference>
<dbReference type="EMBL" id="QXGB01005217">
    <property type="protein sequence ID" value="KAE9163689.1"/>
    <property type="molecule type" value="Genomic_DNA"/>
</dbReference>
<sequence>MTHGNTIIALFCFHFGFLVRGLFGYLYTSAVSLATSHESHLQTNEIEPPSGR</sequence>
<comment type="caution">
    <text evidence="3">The sequence shown here is derived from an EMBL/GenBank/DDBJ whole genome shotgun (WGS) entry which is preliminary data.</text>
</comment>
<protein>
    <submittedName>
        <fullName evidence="3">Uncharacterized protein</fullName>
    </submittedName>
</protein>
<accession>A0A6A3PNC6</accession>
<proteinExistence type="predicted"/>
<evidence type="ECO:0000313" key="6">
    <source>
        <dbReference type="EMBL" id="KAE9171065.1"/>
    </source>
</evidence>
<dbReference type="EMBL" id="QXGD01004350">
    <property type="protein sequence ID" value="KAE9171065.1"/>
    <property type="molecule type" value="Genomic_DNA"/>
</dbReference>
<evidence type="ECO:0000313" key="10">
    <source>
        <dbReference type="Proteomes" id="UP000437068"/>
    </source>
</evidence>
<dbReference type="AlphaFoldDB" id="A0A6A3PNC6"/>
<evidence type="ECO:0000313" key="2">
    <source>
        <dbReference type="EMBL" id="KAE8917673.1"/>
    </source>
</evidence>
<evidence type="ECO:0000313" key="7">
    <source>
        <dbReference type="EMBL" id="KAE9263584.1"/>
    </source>
</evidence>
<evidence type="ECO:0000313" key="5">
    <source>
        <dbReference type="EMBL" id="KAE9163689.1"/>
    </source>
</evidence>
<dbReference type="Proteomes" id="UP000437068">
    <property type="component" value="Unassembled WGS sequence"/>
</dbReference>
<evidence type="ECO:0000256" key="1">
    <source>
        <dbReference type="SAM" id="Phobius"/>
    </source>
</evidence>
<evidence type="ECO:0000313" key="11">
    <source>
        <dbReference type="Proteomes" id="UP000440367"/>
    </source>
</evidence>
<evidence type="ECO:0000313" key="9">
    <source>
        <dbReference type="Proteomes" id="UP000433483"/>
    </source>
</evidence>
<evidence type="ECO:0000313" key="13">
    <source>
        <dbReference type="Proteomes" id="UP000476176"/>
    </source>
</evidence>
<gene>
    <name evidence="7" type="ORF">PF001_g31616</name>
    <name evidence="6" type="ORF">PF002_g29924</name>
    <name evidence="4" type="ORF">PF004_g31355</name>
    <name evidence="5" type="ORF">PF005_g30338</name>
    <name evidence="3" type="ORF">PF006_g31559</name>
    <name evidence="2" type="ORF">PF009_g32007</name>
</gene>
<keyword evidence="1" id="KW-0812">Transmembrane</keyword>
<feature type="transmembrane region" description="Helical" evidence="1">
    <location>
        <begin position="6"/>
        <end position="27"/>
    </location>
</feature>
<dbReference type="Proteomes" id="UP000440732">
    <property type="component" value="Unassembled WGS sequence"/>
</dbReference>
<dbReference type="EMBL" id="QXGC01007704">
    <property type="protein sequence ID" value="KAE9159917.1"/>
    <property type="molecule type" value="Genomic_DNA"/>
</dbReference>
<keyword evidence="1" id="KW-0472">Membrane</keyword>
<organism evidence="3 12">
    <name type="scientific">Phytophthora fragariae</name>
    <dbReference type="NCBI Taxonomy" id="53985"/>
    <lineage>
        <taxon>Eukaryota</taxon>
        <taxon>Sar</taxon>
        <taxon>Stramenopiles</taxon>
        <taxon>Oomycota</taxon>
        <taxon>Peronosporomycetes</taxon>
        <taxon>Peronosporales</taxon>
        <taxon>Peronosporaceae</taxon>
        <taxon>Phytophthora</taxon>
    </lineage>
</organism>
<evidence type="ECO:0000313" key="12">
    <source>
        <dbReference type="Proteomes" id="UP000440732"/>
    </source>
</evidence>